<evidence type="ECO:0000256" key="4">
    <source>
        <dbReference type="ARBA" id="ARBA00022692"/>
    </source>
</evidence>
<dbReference type="GO" id="GO:0015628">
    <property type="term" value="P:protein secretion by the type II secretion system"/>
    <property type="evidence" value="ECO:0007669"/>
    <property type="project" value="TreeGrafter"/>
</dbReference>
<keyword evidence="4 7" id="KW-0812">Transmembrane</keyword>
<evidence type="ECO:0000313" key="10">
    <source>
        <dbReference type="Proteomes" id="UP000509414"/>
    </source>
</evidence>
<dbReference type="InterPro" id="IPR018076">
    <property type="entry name" value="T2SS_GspF_dom"/>
</dbReference>
<comment type="subcellular location">
    <subcellularLocation>
        <location evidence="1">Cell membrane</location>
        <topology evidence="1">Multi-pass membrane protein</topology>
    </subcellularLocation>
</comment>
<organism evidence="9 10">
    <name type="scientific">Candidatus Campylobacter infans</name>
    <dbReference type="NCBI Taxonomy" id="2561898"/>
    <lineage>
        <taxon>Bacteria</taxon>
        <taxon>Pseudomonadati</taxon>
        <taxon>Campylobacterota</taxon>
        <taxon>Epsilonproteobacteria</taxon>
        <taxon>Campylobacterales</taxon>
        <taxon>Campylobacteraceae</taxon>
        <taxon>Campylobacter</taxon>
    </lineage>
</organism>
<evidence type="ECO:0000259" key="8">
    <source>
        <dbReference type="Pfam" id="PF00482"/>
    </source>
</evidence>
<feature type="transmembrane region" description="Helical" evidence="7">
    <location>
        <begin position="228"/>
        <end position="248"/>
    </location>
</feature>
<evidence type="ECO:0000256" key="3">
    <source>
        <dbReference type="ARBA" id="ARBA00022475"/>
    </source>
</evidence>
<feature type="domain" description="Type II secretion system protein GspF" evidence="8">
    <location>
        <begin position="76"/>
        <end position="198"/>
    </location>
</feature>
<evidence type="ECO:0000256" key="2">
    <source>
        <dbReference type="ARBA" id="ARBA00005745"/>
    </source>
</evidence>
<evidence type="ECO:0000256" key="7">
    <source>
        <dbReference type="SAM" id="Phobius"/>
    </source>
</evidence>
<feature type="transmembrane region" description="Helical" evidence="7">
    <location>
        <begin position="177"/>
        <end position="197"/>
    </location>
</feature>
<evidence type="ECO:0000256" key="1">
    <source>
        <dbReference type="ARBA" id="ARBA00004651"/>
    </source>
</evidence>
<dbReference type="RefSeq" id="WP_240156110.1">
    <property type="nucleotide sequence ID" value="NZ_CP049075.1"/>
</dbReference>
<dbReference type="Gene3D" id="1.20.81.30">
    <property type="entry name" value="Type II secretion system (T2SS), domain F"/>
    <property type="match status" value="2"/>
</dbReference>
<dbReference type="GO" id="GO:0005886">
    <property type="term" value="C:plasma membrane"/>
    <property type="evidence" value="ECO:0007669"/>
    <property type="project" value="UniProtKB-SubCell"/>
</dbReference>
<gene>
    <name evidence="9" type="primary">ctsF</name>
    <name evidence="9" type="ORF">CINF_1395</name>
</gene>
<evidence type="ECO:0000313" key="9">
    <source>
        <dbReference type="EMBL" id="QLI05880.1"/>
    </source>
</evidence>
<comment type="similarity">
    <text evidence="2">Belongs to the GSP F family.</text>
</comment>
<keyword evidence="6 7" id="KW-0472">Membrane</keyword>
<dbReference type="EMBL" id="CP049075">
    <property type="protein sequence ID" value="QLI05880.1"/>
    <property type="molecule type" value="Genomic_DNA"/>
</dbReference>
<dbReference type="PANTHER" id="PTHR30012">
    <property type="entry name" value="GENERAL SECRETION PATHWAY PROTEIN"/>
    <property type="match status" value="1"/>
</dbReference>
<feature type="domain" description="Type II secretion system protein GspF" evidence="8">
    <location>
        <begin position="285"/>
        <end position="401"/>
    </location>
</feature>
<keyword evidence="10" id="KW-1185">Reference proteome</keyword>
<dbReference type="AlphaFoldDB" id="A0A7H9CIF6"/>
<dbReference type="PRINTS" id="PR00812">
    <property type="entry name" value="BCTERIALGSPF"/>
</dbReference>
<name>A0A7H9CIF6_9BACT</name>
<dbReference type="InterPro" id="IPR042094">
    <property type="entry name" value="T2SS_GspF_sf"/>
</dbReference>
<dbReference type="InterPro" id="IPR003004">
    <property type="entry name" value="GspF/PilC"/>
</dbReference>
<keyword evidence="3" id="KW-1003">Cell membrane</keyword>
<evidence type="ECO:0000256" key="6">
    <source>
        <dbReference type="ARBA" id="ARBA00023136"/>
    </source>
</evidence>
<protein>
    <submittedName>
        <fullName evidence="9">Transformation system, membrane protein CtsF</fullName>
    </submittedName>
</protein>
<evidence type="ECO:0000256" key="5">
    <source>
        <dbReference type="ARBA" id="ARBA00022989"/>
    </source>
</evidence>
<dbReference type="KEGG" id="cinf:CINF_1395"/>
<proteinExistence type="inferred from homology"/>
<feature type="transmembrane region" description="Helical" evidence="7">
    <location>
        <begin position="260"/>
        <end position="279"/>
    </location>
</feature>
<dbReference type="PANTHER" id="PTHR30012:SF4">
    <property type="entry name" value="MSHA BIOGENESIS PROTEIN MSHG"/>
    <property type="match status" value="1"/>
</dbReference>
<sequence>MRSYKVVQVKGSKRYTDVVRANSLDQAKTQAMRRRGGTVIKTTEHKGGIPAIEALQSSLAAIFKPKLRMEDYIATLRQLTVMTGAGISIHDCVREVAKNTQNKRLQEIFTAVRDDLNAGMSLTESMSAFKDEVGNVSIALIGLGEQTGQLSESLGQLTQVLQDVYDNKQKFKKAMRYPVTVIIAIIAAFVILMIMVVPKFREIFEQLGAQLPLPTRILLSIESALSNHGLFIAGIVIAAVFTVFYLYRANKNFKKQFDKNILRVYLIGNIVFFATMHRFNLIFCELVRSGIPIVDALDTAFLSVDNDHLNEKLSSIKTLVTRGSNLSYAVESTKLYESMLVQMISAGERSGSLDEMVEKVTDYYKMRFNNILDNISAYVEPILLVFIAGMVILMALGIFMPMWDMAQAVK</sequence>
<dbReference type="Proteomes" id="UP000509414">
    <property type="component" value="Chromosome"/>
</dbReference>
<dbReference type="Pfam" id="PF00482">
    <property type="entry name" value="T2SSF"/>
    <property type="match status" value="2"/>
</dbReference>
<accession>A0A7H9CIF6</accession>
<feature type="transmembrane region" description="Helical" evidence="7">
    <location>
        <begin position="382"/>
        <end position="403"/>
    </location>
</feature>
<reference evidence="9 10" key="1">
    <citation type="submission" date="2020-02" db="EMBL/GenBank/DDBJ databases">
        <title>Complete genome sequence of the novel Campylobacter species Candidatus Campylobacter infans.</title>
        <authorList>
            <person name="Duim B."/>
            <person name="Zomer A."/>
            <person name="van der Graaf L."/>
            <person name="Wagenaar J."/>
        </authorList>
    </citation>
    <scope>NUCLEOTIDE SEQUENCE [LARGE SCALE GENOMIC DNA]</scope>
    <source>
        <strain evidence="9 10">19S00001</strain>
    </source>
</reference>
<keyword evidence="5 7" id="KW-1133">Transmembrane helix</keyword>